<dbReference type="InterPro" id="IPR038385">
    <property type="entry name" value="Sua5/YwlC_C"/>
</dbReference>
<proteinExistence type="inferred from homology"/>
<dbReference type="GO" id="GO:0005737">
    <property type="term" value="C:cytoplasm"/>
    <property type="evidence" value="ECO:0007669"/>
    <property type="project" value="UniProtKB-SubCell"/>
</dbReference>
<dbReference type="InterPro" id="IPR017945">
    <property type="entry name" value="DHBP_synth_RibB-like_a/b_dom"/>
</dbReference>
<evidence type="ECO:0000256" key="8">
    <source>
        <dbReference type="ARBA" id="ARBA00022695"/>
    </source>
</evidence>
<dbReference type="EC" id="2.7.7.87" evidence="3"/>
<dbReference type="InterPro" id="IPR050156">
    <property type="entry name" value="TC-AMP_synthase_SUA5"/>
</dbReference>
<feature type="non-terminal residue" evidence="15">
    <location>
        <position position="474"/>
    </location>
</feature>
<evidence type="ECO:0000256" key="12">
    <source>
        <dbReference type="ARBA" id="ARBA00048366"/>
    </source>
</evidence>
<dbReference type="Pfam" id="PF01300">
    <property type="entry name" value="Sua5_yciO_yrdC"/>
    <property type="match status" value="1"/>
</dbReference>
<protein>
    <recommendedName>
        <fullName evidence="4">Threonylcarbamoyl-AMP synthase</fullName>
        <ecNumber evidence="3">2.7.7.87</ecNumber>
    </recommendedName>
    <alternativeName>
        <fullName evidence="11">L-threonylcarbamoyladenylate synthase</fullName>
    </alternativeName>
</protein>
<evidence type="ECO:0000256" key="10">
    <source>
        <dbReference type="ARBA" id="ARBA00022840"/>
    </source>
</evidence>
<organism evidence="15 16">
    <name type="scientific">Scytalidium lignicola</name>
    <name type="common">Hyphomycete</name>
    <dbReference type="NCBI Taxonomy" id="5539"/>
    <lineage>
        <taxon>Eukaryota</taxon>
        <taxon>Fungi</taxon>
        <taxon>Dikarya</taxon>
        <taxon>Ascomycota</taxon>
        <taxon>Pezizomycotina</taxon>
        <taxon>Leotiomycetes</taxon>
        <taxon>Leotiomycetes incertae sedis</taxon>
        <taxon>Scytalidium</taxon>
    </lineage>
</organism>
<dbReference type="OrthoDB" id="412787at2759"/>
<accession>A0A3E2HDV2</accession>
<dbReference type="FunFam" id="3.90.870.10:FF:000008">
    <property type="entry name" value="Threonylcarbamoyl-AMP synthase"/>
    <property type="match status" value="1"/>
</dbReference>
<evidence type="ECO:0000313" key="16">
    <source>
        <dbReference type="Proteomes" id="UP000258309"/>
    </source>
</evidence>
<dbReference type="GO" id="GO:0061710">
    <property type="term" value="F:L-threonylcarbamoyladenylate synthase"/>
    <property type="evidence" value="ECO:0007669"/>
    <property type="project" value="UniProtKB-EC"/>
</dbReference>
<evidence type="ECO:0000256" key="3">
    <source>
        <dbReference type="ARBA" id="ARBA00012584"/>
    </source>
</evidence>
<dbReference type="AlphaFoldDB" id="A0A3E2HDV2"/>
<comment type="caution">
    <text evidence="15">The sequence shown here is derived from an EMBL/GenBank/DDBJ whole genome shotgun (WGS) entry which is preliminary data.</text>
</comment>
<dbReference type="Proteomes" id="UP000258309">
    <property type="component" value="Unassembled WGS sequence"/>
</dbReference>
<evidence type="ECO:0000259" key="14">
    <source>
        <dbReference type="PROSITE" id="PS51163"/>
    </source>
</evidence>
<comment type="similarity">
    <text evidence="2">Belongs to the SUA5 family.</text>
</comment>
<dbReference type="STRING" id="5539.A0A3E2HDV2"/>
<evidence type="ECO:0000256" key="5">
    <source>
        <dbReference type="ARBA" id="ARBA00022490"/>
    </source>
</evidence>
<dbReference type="PROSITE" id="PS51163">
    <property type="entry name" value="YRDC"/>
    <property type="match status" value="1"/>
</dbReference>
<comment type="function">
    <text evidence="13">Required for the formation of a threonylcarbamoyl group on adenosine at position 37 (t(6)A37) in tRNAs that read codons beginning with adenine. Likely catalyzes the conversion of L-threonine, HCO(3)(-)/CO(2) and ATP to give threonylcarbamoyl-AMP (TC-AMP) as the acyladenylate intermediate, with the release of diphosphate. Required for normal translation, by ensuring translation fidelity at the level of codon recognition, appropriate translation initiation selection and maintenance of reading frame. Also involved in telomere replication. Binds to single-stranded telomeric (ssTG) DNA and positively regulates telomere length.</text>
</comment>
<dbReference type="InterPro" id="IPR006070">
    <property type="entry name" value="Sua5-like_dom"/>
</dbReference>
<dbReference type="SUPFAM" id="SSF55821">
    <property type="entry name" value="YrdC/RibB"/>
    <property type="match status" value="1"/>
</dbReference>
<name>A0A3E2HDV2_SCYLI</name>
<evidence type="ECO:0000256" key="11">
    <source>
        <dbReference type="ARBA" id="ARBA00029774"/>
    </source>
</evidence>
<keyword evidence="5" id="KW-0963">Cytoplasm</keyword>
<dbReference type="Gene3D" id="3.90.870.10">
    <property type="entry name" value="DHBP synthase"/>
    <property type="match status" value="1"/>
</dbReference>
<dbReference type="GO" id="GO:0005524">
    <property type="term" value="F:ATP binding"/>
    <property type="evidence" value="ECO:0007669"/>
    <property type="project" value="UniProtKB-KW"/>
</dbReference>
<dbReference type="OMA" id="RTQRWKS"/>
<evidence type="ECO:0000256" key="4">
    <source>
        <dbReference type="ARBA" id="ARBA00015492"/>
    </source>
</evidence>
<sequence length="474" mass="50842">MAANVVHGNGNVHAIKTRILRADMTNLGKFQDPESLDNWEVPQELQSKGPLHEAALHLRTTSIPVAFPTETVYGLGADATRSDAVKGIYKAKSRPSDNPLIMHFCDLSMLRNFLLASTEPNGVSGKDDLIPEIYKSLIKKFWPGPLTILLKNPQPSKLAPEVTAGLQTFGARMPSSPLALSLIKLAGVPLAAPSANASTKPSPTTAEHVLHDLDGKIEIILDGGSCQVGVESTVVDGLCDPPVVLRPGGVSIDKIRECPGWETAVKGYKDKSEVGSSAPRAPGMKYKHYSPKAKVVLYEAPVGSVTPPIPLNMFDRGVNGEADNASSQNHDVPFIGIIRTKKWAKFAGLDNASHNREGKNFQTVIHVKICTQTDDSFVITEADLLAAPFLSNGALSSGDSDNATWGSSDTPIAHITEIYLGSETKDIARGLFFALRELDKRGVDVIYVEGIEDEGDIAAAVMNRLRKAATDIKA</sequence>
<dbReference type="Gene3D" id="3.40.50.11030">
    <property type="entry name" value="Threonylcarbamoyl-AMP synthase, C-terminal domain"/>
    <property type="match status" value="1"/>
</dbReference>
<evidence type="ECO:0000313" key="15">
    <source>
        <dbReference type="EMBL" id="RFU31333.1"/>
    </source>
</evidence>
<dbReference type="GO" id="GO:0003725">
    <property type="term" value="F:double-stranded RNA binding"/>
    <property type="evidence" value="ECO:0007669"/>
    <property type="project" value="InterPro"/>
</dbReference>
<evidence type="ECO:0000256" key="7">
    <source>
        <dbReference type="ARBA" id="ARBA00022694"/>
    </source>
</evidence>
<keyword evidence="8" id="KW-0548">Nucleotidyltransferase</keyword>
<evidence type="ECO:0000256" key="9">
    <source>
        <dbReference type="ARBA" id="ARBA00022741"/>
    </source>
</evidence>
<dbReference type="InterPro" id="IPR005145">
    <property type="entry name" value="Sua5_C"/>
</dbReference>
<evidence type="ECO:0000256" key="2">
    <source>
        <dbReference type="ARBA" id="ARBA00007663"/>
    </source>
</evidence>
<keyword evidence="6" id="KW-0808">Transferase</keyword>
<keyword evidence="9" id="KW-0547">Nucleotide-binding</keyword>
<reference evidence="15 16" key="1">
    <citation type="submission" date="2018-05" db="EMBL/GenBank/DDBJ databases">
        <title>Draft genome sequence of Scytalidium lignicola DSM 105466, a ubiquitous saprotrophic fungus.</title>
        <authorList>
            <person name="Buettner E."/>
            <person name="Gebauer A.M."/>
            <person name="Hofrichter M."/>
            <person name="Liers C."/>
            <person name="Kellner H."/>
        </authorList>
    </citation>
    <scope>NUCLEOTIDE SEQUENCE [LARGE SCALE GENOMIC DNA]</scope>
    <source>
        <strain evidence="15 16">DSM 105466</strain>
    </source>
</reference>
<dbReference type="GO" id="GO:0002949">
    <property type="term" value="P:tRNA threonylcarbamoyladenosine modification"/>
    <property type="evidence" value="ECO:0007669"/>
    <property type="project" value="UniProtKB-ARBA"/>
</dbReference>
<keyword evidence="7" id="KW-0819">tRNA processing</keyword>
<feature type="domain" description="YrdC-like" evidence="14">
    <location>
        <begin position="48"/>
        <end position="250"/>
    </location>
</feature>
<comment type="catalytic activity">
    <reaction evidence="12">
        <text>L-threonine + hydrogencarbonate + ATP = L-threonylcarbamoyladenylate + diphosphate + H2O</text>
        <dbReference type="Rhea" id="RHEA:36407"/>
        <dbReference type="ChEBI" id="CHEBI:15377"/>
        <dbReference type="ChEBI" id="CHEBI:17544"/>
        <dbReference type="ChEBI" id="CHEBI:30616"/>
        <dbReference type="ChEBI" id="CHEBI:33019"/>
        <dbReference type="ChEBI" id="CHEBI:57926"/>
        <dbReference type="ChEBI" id="CHEBI:73682"/>
        <dbReference type="EC" id="2.7.7.87"/>
    </reaction>
</comment>
<comment type="subcellular location">
    <subcellularLocation>
        <location evidence="1">Cytoplasm</location>
    </subcellularLocation>
</comment>
<dbReference type="PANTHER" id="PTHR17490:SF16">
    <property type="entry name" value="THREONYLCARBAMOYL-AMP SYNTHASE"/>
    <property type="match status" value="1"/>
</dbReference>
<gene>
    <name evidence="15" type="ORF">B7463_g5026</name>
</gene>
<evidence type="ECO:0000256" key="6">
    <source>
        <dbReference type="ARBA" id="ARBA00022679"/>
    </source>
</evidence>
<evidence type="ECO:0000256" key="1">
    <source>
        <dbReference type="ARBA" id="ARBA00004496"/>
    </source>
</evidence>
<keyword evidence="10" id="KW-0067">ATP-binding</keyword>
<dbReference type="NCBIfam" id="TIGR00057">
    <property type="entry name" value="L-threonylcarbamoyladenylate synthase"/>
    <property type="match status" value="1"/>
</dbReference>
<keyword evidence="16" id="KW-1185">Reference proteome</keyword>
<dbReference type="Pfam" id="PF03481">
    <property type="entry name" value="Sua5_C"/>
    <property type="match status" value="1"/>
</dbReference>
<dbReference type="GO" id="GO:0006450">
    <property type="term" value="P:regulation of translational fidelity"/>
    <property type="evidence" value="ECO:0007669"/>
    <property type="project" value="TreeGrafter"/>
</dbReference>
<dbReference type="EMBL" id="NCSJ02000078">
    <property type="protein sequence ID" value="RFU31333.1"/>
    <property type="molecule type" value="Genomic_DNA"/>
</dbReference>
<evidence type="ECO:0000256" key="13">
    <source>
        <dbReference type="ARBA" id="ARBA00056339"/>
    </source>
</evidence>
<dbReference type="PANTHER" id="PTHR17490">
    <property type="entry name" value="SUA5"/>
    <property type="match status" value="1"/>
</dbReference>
<feature type="non-terminal residue" evidence="15">
    <location>
        <position position="1"/>
    </location>
</feature>
<dbReference type="GO" id="GO:0000049">
    <property type="term" value="F:tRNA binding"/>
    <property type="evidence" value="ECO:0007669"/>
    <property type="project" value="TreeGrafter"/>
</dbReference>